<name>A0A4Y2IQI4_ARAVE</name>
<sequence>MTLYSTNILSIAMIVMTRLCDLYIVTKIVRWVYGESNPTSWIMENDALFHEYSIYCNDCHDTTLELYIVTKIVGESNPTSWIMENDALFHEYSIYCNDCHDTTL</sequence>
<dbReference type="InterPro" id="IPR036280">
    <property type="entry name" value="Multihaem_cyt_sf"/>
</dbReference>
<accession>A0A4Y2IQI4</accession>
<evidence type="ECO:0000313" key="2">
    <source>
        <dbReference type="Proteomes" id="UP000499080"/>
    </source>
</evidence>
<keyword evidence="2" id="KW-1185">Reference proteome</keyword>
<protein>
    <submittedName>
        <fullName evidence="1">Uncharacterized protein</fullName>
    </submittedName>
</protein>
<evidence type="ECO:0000313" key="1">
    <source>
        <dbReference type="EMBL" id="GBM79152.1"/>
    </source>
</evidence>
<dbReference type="SUPFAM" id="SSF48695">
    <property type="entry name" value="Multiheme cytochromes"/>
    <property type="match status" value="1"/>
</dbReference>
<dbReference type="AlphaFoldDB" id="A0A4Y2IQI4"/>
<gene>
    <name evidence="1" type="ORF">AVEN_267506_1</name>
</gene>
<dbReference type="Proteomes" id="UP000499080">
    <property type="component" value="Unassembled WGS sequence"/>
</dbReference>
<comment type="caution">
    <text evidence="1">The sequence shown here is derived from an EMBL/GenBank/DDBJ whole genome shotgun (WGS) entry which is preliminary data.</text>
</comment>
<reference evidence="1 2" key="1">
    <citation type="journal article" date="2019" name="Sci. Rep.">
        <title>Orb-weaving spider Araneus ventricosus genome elucidates the spidroin gene catalogue.</title>
        <authorList>
            <person name="Kono N."/>
            <person name="Nakamura H."/>
            <person name="Ohtoshi R."/>
            <person name="Moran D.A.P."/>
            <person name="Shinohara A."/>
            <person name="Yoshida Y."/>
            <person name="Fujiwara M."/>
            <person name="Mori M."/>
            <person name="Tomita M."/>
            <person name="Arakawa K."/>
        </authorList>
    </citation>
    <scope>NUCLEOTIDE SEQUENCE [LARGE SCALE GENOMIC DNA]</scope>
</reference>
<organism evidence="1 2">
    <name type="scientific">Araneus ventricosus</name>
    <name type="common">Orbweaver spider</name>
    <name type="synonym">Epeira ventricosa</name>
    <dbReference type="NCBI Taxonomy" id="182803"/>
    <lineage>
        <taxon>Eukaryota</taxon>
        <taxon>Metazoa</taxon>
        <taxon>Ecdysozoa</taxon>
        <taxon>Arthropoda</taxon>
        <taxon>Chelicerata</taxon>
        <taxon>Arachnida</taxon>
        <taxon>Araneae</taxon>
        <taxon>Araneomorphae</taxon>
        <taxon>Entelegynae</taxon>
        <taxon>Araneoidea</taxon>
        <taxon>Araneidae</taxon>
        <taxon>Araneus</taxon>
    </lineage>
</organism>
<dbReference type="EMBL" id="BGPR01107312">
    <property type="protein sequence ID" value="GBM79152.1"/>
    <property type="molecule type" value="Genomic_DNA"/>
</dbReference>
<proteinExistence type="predicted"/>